<dbReference type="GO" id="GO:0003700">
    <property type="term" value="F:DNA-binding transcription factor activity"/>
    <property type="evidence" value="ECO:0007669"/>
    <property type="project" value="TreeGrafter"/>
</dbReference>
<dbReference type="InterPro" id="IPR050807">
    <property type="entry name" value="TransReg_Diox_bact_type"/>
</dbReference>
<evidence type="ECO:0000259" key="2">
    <source>
        <dbReference type="PROSITE" id="PS50943"/>
    </source>
</evidence>
<reference evidence="3" key="2">
    <citation type="journal article" date="2021" name="PeerJ">
        <title>Extensive microbial diversity within the chicken gut microbiome revealed by metagenomics and culture.</title>
        <authorList>
            <person name="Gilroy R."/>
            <person name="Ravi A."/>
            <person name="Getino M."/>
            <person name="Pursley I."/>
            <person name="Horton D.L."/>
            <person name="Alikhan N.F."/>
            <person name="Baker D."/>
            <person name="Gharbi K."/>
            <person name="Hall N."/>
            <person name="Watson M."/>
            <person name="Adriaenssens E.M."/>
            <person name="Foster-Nyarko E."/>
            <person name="Jarju S."/>
            <person name="Secka A."/>
            <person name="Antonio M."/>
            <person name="Oren A."/>
            <person name="Chaudhuri R.R."/>
            <person name="La Ragione R."/>
            <person name="Hildebrand F."/>
            <person name="Pallen M.J."/>
        </authorList>
    </citation>
    <scope>NUCLEOTIDE SEQUENCE</scope>
    <source>
        <strain evidence="3">6276</strain>
    </source>
</reference>
<gene>
    <name evidence="3" type="ORF">IAC10_00015</name>
</gene>
<dbReference type="PANTHER" id="PTHR46797:SF1">
    <property type="entry name" value="METHYLPHOSPHONATE SYNTHASE"/>
    <property type="match status" value="1"/>
</dbReference>
<dbReference type="PANTHER" id="PTHR46797">
    <property type="entry name" value="HTH-TYPE TRANSCRIPTIONAL REGULATOR"/>
    <property type="match status" value="1"/>
</dbReference>
<comment type="caution">
    <text evidence="3">The sequence shown here is derived from an EMBL/GenBank/DDBJ whole genome shotgun (WGS) entry which is preliminary data.</text>
</comment>
<dbReference type="Gene3D" id="1.10.260.40">
    <property type="entry name" value="lambda repressor-like DNA-binding domains"/>
    <property type="match status" value="1"/>
</dbReference>
<dbReference type="PROSITE" id="PS50943">
    <property type="entry name" value="HTH_CROC1"/>
    <property type="match status" value="1"/>
</dbReference>
<accession>A0A9D1EX86</accession>
<dbReference type="AlphaFoldDB" id="A0A9D1EX86"/>
<dbReference type="Pfam" id="PF01381">
    <property type="entry name" value="HTH_3"/>
    <property type="match status" value="1"/>
</dbReference>
<sequence length="103" mass="11994">MNIKQLLGAKIKSLRKKKKISQEHFSELLNMNPRQIVRIENGESFPTAENLEKIADALGITVQELFYNDCFMPDDILKAKIAHRIEDMDSERLRMLYLMVSNL</sequence>
<evidence type="ECO:0000313" key="4">
    <source>
        <dbReference type="Proteomes" id="UP000823928"/>
    </source>
</evidence>
<dbReference type="InterPro" id="IPR010982">
    <property type="entry name" value="Lambda_DNA-bd_dom_sf"/>
</dbReference>
<feature type="domain" description="HTH cro/C1-type" evidence="2">
    <location>
        <begin position="11"/>
        <end position="65"/>
    </location>
</feature>
<organism evidence="3 4">
    <name type="scientific">Candidatus Scatousia excrementigallinarum</name>
    <dbReference type="NCBI Taxonomy" id="2840935"/>
    <lineage>
        <taxon>Bacteria</taxon>
        <taxon>Candidatus Scatousia</taxon>
    </lineage>
</organism>
<dbReference type="GO" id="GO:0005829">
    <property type="term" value="C:cytosol"/>
    <property type="evidence" value="ECO:0007669"/>
    <property type="project" value="TreeGrafter"/>
</dbReference>
<evidence type="ECO:0000256" key="1">
    <source>
        <dbReference type="ARBA" id="ARBA00023125"/>
    </source>
</evidence>
<protein>
    <submittedName>
        <fullName evidence="3">Helix-turn-helix transcriptional regulator</fullName>
    </submittedName>
</protein>
<dbReference type="GO" id="GO:0003677">
    <property type="term" value="F:DNA binding"/>
    <property type="evidence" value="ECO:0007669"/>
    <property type="project" value="UniProtKB-KW"/>
</dbReference>
<dbReference type="SUPFAM" id="SSF47413">
    <property type="entry name" value="lambda repressor-like DNA-binding domains"/>
    <property type="match status" value="1"/>
</dbReference>
<dbReference type="SMART" id="SM00530">
    <property type="entry name" value="HTH_XRE"/>
    <property type="match status" value="1"/>
</dbReference>
<evidence type="ECO:0000313" key="3">
    <source>
        <dbReference type="EMBL" id="HIS35002.1"/>
    </source>
</evidence>
<reference evidence="3" key="1">
    <citation type="submission" date="2020-10" db="EMBL/GenBank/DDBJ databases">
        <authorList>
            <person name="Gilroy R."/>
        </authorList>
    </citation>
    <scope>NUCLEOTIDE SEQUENCE</scope>
    <source>
        <strain evidence="3">6276</strain>
    </source>
</reference>
<proteinExistence type="predicted"/>
<dbReference type="CDD" id="cd00093">
    <property type="entry name" value="HTH_XRE"/>
    <property type="match status" value="1"/>
</dbReference>
<dbReference type="EMBL" id="DVIU01000001">
    <property type="protein sequence ID" value="HIS35002.1"/>
    <property type="molecule type" value="Genomic_DNA"/>
</dbReference>
<dbReference type="Proteomes" id="UP000823928">
    <property type="component" value="Unassembled WGS sequence"/>
</dbReference>
<keyword evidence="1" id="KW-0238">DNA-binding</keyword>
<dbReference type="InterPro" id="IPR001387">
    <property type="entry name" value="Cro/C1-type_HTH"/>
</dbReference>
<name>A0A9D1EX86_9BACT</name>